<dbReference type="Pfam" id="PF00534">
    <property type="entry name" value="Glycos_transf_1"/>
    <property type="match status" value="1"/>
</dbReference>
<dbReference type="PANTHER" id="PTHR12526:SF630">
    <property type="entry name" value="GLYCOSYLTRANSFERASE"/>
    <property type="match status" value="1"/>
</dbReference>
<gene>
    <name evidence="2" type="ORF">EHZ11_13170</name>
</gene>
<protein>
    <submittedName>
        <fullName evidence="2">Glycosyltransferase</fullName>
    </submittedName>
</protein>
<dbReference type="GO" id="GO:0016757">
    <property type="term" value="F:glycosyltransferase activity"/>
    <property type="evidence" value="ECO:0007669"/>
    <property type="project" value="InterPro"/>
</dbReference>
<proteinExistence type="predicted"/>
<name>A0AAE8K6I4_CLOPF</name>
<evidence type="ECO:0000259" key="1">
    <source>
        <dbReference type="Pfam" id="PF00534"/>
    </source>
</evidence>
<feature type="domain" description="Glycosyl transferase family 1" evidence="1">
    <location>
        <begin position="214"/>
        <end position="368"/>
    </location>
</feature>
<evidence type="ECO:0000313" key="3">
    <source>
        <dbReference type="Proteomes" id="UP000273641"/>
    </source>
</evidence>
<dbReference type="RefSeq" id="WP_060669591.1">
    <property type="nucleotide sequence ID" value="NZ_CATNWM010000003.1"/>
</dbReference>
<dbReference type="Proteomes" id="UP000273641">
    <property type="component" value="Unassembled WGS sequence"/>
</dbReference>
<organism evidence="2 3">
    <name type="scientific">Clostridium perfringens</name>
    <dbReference type="NCBI Taxonomy" id="1502"/>
    <lineage>
        <taxon>Bacteria</taxon>
        <taxon>Bacillati</taxon>
        <taxon>Bacillota</taxon>
        <taxon>Clostridia</taxon>
        <taxon>Eubacteriales</taxon>
        <taxon>Clostridiaceae</taxon>
        <taxon>Clostridium</taxon>
    </lineage>
</organism>
<comment type="caution">
    <text evidence="2">The sequence shown here is derived from an EMBL/GenBank/DDBJ whole genome shotgun (WGS) entry which is preliminary data.</text>
</comment>
<sequence length="388" mass="45096">MKKKILFIVSNMESGGFQKSLISLLQCFNYDKYDVDLLILTPKGIFMEQIPNGVNIVNVDISPKFFMNFPQGVKELTNEKKYLLALKRIVHFIYSRFNKGYAAIYMAKQIPALNKEYDAAIDYNGQQILYYMMDKIKAKKKITYFHSDYKKWDYYKNADKIYYPKVDHIVTISDICKESLNEIFPECKDKIRVIHNISSPMVIKSLAEEKCPIKFEKTYTNIIMVGRPSEVKGYDFAINACKKLKEDGLKVRFYSIGTSSDINKFKKMVIDFKLNNEFIFIGETTNPYTYIKNADIYVHPSRFEGKSVAIDEAKILCKPIVISNFTTAKDHIDNEENGLIVDMSSNGVYAGIKRLINDRNLKEKFKNKLKSENLGNEYEIEKLYRLIN</sequence>
<dbReference type="AlphaFoldDB" id="A0AAE8K6I4"/>
<accession>A0AAE8K6I4</accession>
<dbReference type="CDD" id="cd03811">
    <property type="entry name" value="GT4_GT28_WabH-like"/>
    <property type="match status" value="1"/>
</dbReference>
<dbReference type="Gene3D" id="3.40.50.2000">
    <property type="entry name" value="Glycogen Phosphorylase B"/>
    <property type="match status" value="2"/>
</dbReference>
<dbReference type="PANTHER" id="PTHR12526">
    <property type="entry name" value="GLYCOSYLTRANSFERASE"/>
    <property type="match status" value="1"/>
</dbReference>
<dbReference type="SUPFAM" id="SSF53756">
    <property type="entry name" value="UDP-Glycosyltransferase/glycogen phosphorylase"/>
    <property type="match status" value="1"/>
</dbReference>
<dbReference type="EMBL" id="RQNR01000007">
    <property type="protein sequence ID" value="RQN23572.1"/>
    <property type="molecule type" value="Genomic_DNA"/>
</dbReference>
<evidence type="ECO:0000313" key="2">
    <source>
        <dbReference type="EMBL" id="RQN23572.1"/>
    </source>
</evidence>
<reference evidence="2 3" key="1">
    <citation type="submission" date="2018-11" db="EMBL/GenBank/DDBJ databases">
        <title>Draft genome sequences of potential pathogenic Clostridium perfringens from environmental surface water in the North West Province, South Africa.</title>
        <authorList>
            <person name="Fourie J.C.J."/>
            <person name="Sanko T.J."/>
            <person name="Bezuidenhout C."/>
            <person name="Mienie C."/>
            <person name="Adeleke R."/>
        </authorList>
    </citation>
    <scope>NUCLEOTIDE SEQUENCE [LARGE SCALE GENOMIC DNA]</scope>
    <source>
        <strain evidence="2 3">SC4-C13</strain>
    </source>
</reference>
<dbReference type="InterPro" id="IPR001296">
    <property type="entry name" value="Glyco_trans_1"/>
</dbReference>